<keyword evidence="1" id="KW-0812">Transmembrane</keyword>
<protein>
    <submittedName>
        <fullName evidence="2">Uncharacterized protein</fullName>
    </submittedName>
</protein>
<keyword evidence="1" id="KW-0472">Membrane</keyword>
<dbReference type="Proteomes" id="UP001642540">
    <property type="component" value="Unassembled WGS sequence"/>
</dbReference>
<evidence type="ECO:0000256" key="1">
    <source>
        <dbReference type="SAM" id="Phobius"/>
    </source>
</evidence>
<gene>
    <name evidence="2" type="ORF">ODALV1_LOCUS29208</name>
</gene>
<reference evidence="2 3" key="1">
    <citation type="submission" date="2024-08" db="EMBL/GenBank/DDBJ databases">
        <authorList>
            <person name="Cucini C."/>
            <person name="Frati F."/>
        </authorList>
    </citation>
    <scope>NUCLEOTIDE SEQUENCE [LARGE SCALE GENOMIC DNA]</scope>
</reference>
<proteinExistence type="predicted"/>
<dbReference type="EMBL" id="CAXLJM020000151">
    <property type="protein sequence ID" value="CAL8142980.1"/>
    <property type="molecule type" value="Genomic_DNA"/>
</dbReference>
<comment type="caution">
    <text evidence="2">The sequence shown here is derived from an EMBL/GenBank/DDBJ whole genome shotgun (WGS) entry which is preliminary data.</text>
</comment>
<organism evidence="2 3">
    <name type="scientific">Orchesella dallaii</name>
    <dbReference type="NCBI Taxonomy" id="48710"/>
    <lineage>
        <taxon>Eukaryota</taxon>
        <taxon>Metazoa</taxon>
        <taxon>Ecdysozoa</taxon>
        <taxon>Arthropoda</taxon>
        <taxon>Hexapoda</taxon>
        <taxon>Collembola</taxon>
        <taxon>Entomobryomorpha</taxon>
        <taxon>Entomobryoidea</taxon>
        <taxon>Orchesellidae</taxon>
        <taxon>Orchesellinae</taxon>
        <taxon>Orchesella</taxon>
    </lineage>
</organism>
<evidence type="ECO:0000313" key="2">
    <source>
        <dbReference type="EMBL" id="CAL8142980.1"/>
    </source>
</evidence>
<sequence>MRCDPENDAYVAGSMFQKFATDGADFKSTTLNERWEKIAYLDSSSYDTPSLSPPTPPTAATCIFNQRLAKIQHATRPDLVVATSCNPFALLSCRLEYDNAQLLQEHCDCNYHYSVKEKNSSGNTVCRGKAGVPCKFGSESIVDPFLKPTSIECQDSLVCIEEPDAEKRNDIFSKSFHGFGLSTTAREFMVANALGYCACNDNNFRVNVMNECTMAATSVIDSNMCLIIIAMVIEFIFQN</sequence>
<evidence type="ECO:0000313" key="3">
    <source>
        <dbReference type="Proteomes" id="UP001642540"/>
    </source>
</evidence>
<accession>A0ABP1S490</accession>
<feature type="transmembrane region" description="Helical" evidence="1">
    <location>
        <begin position="214"/>
        <end position="237"/>
    </location>
</feature>
<keyword evidence="1" id="KW-1133">Transmembrane helix</keyword>
<name>A0ABP1S490_9HEXA</name>
<keyword evidence="3" id="KW-1185">Reference proteome</keyword>